<dbReference type="CDD" id="cd10017">
    <property type="entry name" value="B3_DNA"/>
    <property type="match status" value="3"/>
</dbReference>
<organism evidence="8 9">
    <name type="scientific">Dipteronia sinensis</name>
    <dbReference type="NCBI Taxonomy" id="43782"/>
    <lineage>
        <taxon>Eukaryota</taxon>
        <taxon>Viridiplantae</taxon>
        <taxon>Streptophyta</taxon>
        <taxon>Embryophyta</taxon>
        <taxon>Tracheophyta</taxon>
        <taxon>Spermatophyta</taxon>
        <taxon>Magnoliopsida</taxon>
        <taxon>eudicotyledons</taxon>
        <taxon>Gunneridae</taxon>
        <taxon>Pentapetalae</taxon>
        <taxon>rosids</taxon>
        <taxon>malvids</taxon>
        <taxon>Sapindales</taxon>
        <taxon>Sapindaceae</taxon>
        <taxon>Hippocastanoideae</taxon>
        <taxon>Acereae</taxon>
        <taxon>Dipteronia</taxon>
    </lineage>
</organism>
<dbReference type="Pfam" id="PF02362">
    <property type="entry name" value="B3"/>
    <property type="match status" value="3"/>
</dbReference>
<proteinExistence type="predicted"/>
<evidence type="ECO:0000313" key="8">
    <source>
        <dbReference type="EMBL" id="KAK3219438.1"/>
    </source>
</evidence>
<evidence type="ECO:0000256" key="6">
    <source>
        <dbReference type="SAM" id="MobiDB-lite"/>
    </source>
</evidence>
<comment type="caution">
    <text evidence="8">The sequence shown here is derived from an EMBL/GenBank/DDBJ whole genome shotgun (WGS) entry which is preliminary data.</text>
</comment>
<dbReference type="Gene3D" id="2.40.330.10">
    <property type="entry name" value="DNA-binding pseudobarrel domain"/>
    <property type="match status" value="3"/>
</dbReference>
<dbReference type="AlphaFoldDB" id="A0AAE0AKE2"/>
<feature type="compositionally biased region" description="Basic and acidic residues" evidence="6">
    <location>
        <begin position="417"/>
        <end position="438"/>
    </location>
</feature>
<evidence type="ECO:0000256" key="5">
    <source>
        <dbReference type="ARBA" id="ARBA00023242"/>
    </source>
</evidence>
<dbReference type="PROSITE" id="PS50863">
    <property type="entry name" value="B3"/>
    <property type="match status" value="2"/>
</dbReference>
<evidence type="ECO:0000259" key="7">
    <source>
        <dbReference type="PROSITE" id="PS50863"/>
    </source>
</evidence>
<dbReference type="InterPro" id="IPR050655">
    <property type="entry name" value="Plant_B3_domain"/>
</dbReference>
<evidence type="ECO:0000256" key="3">
    <source>
        <dbReference type="ARBA" id="ARBA00023125"/>
    </source>
</evidence>
<sequence>MSLKRRVEPSHFFKVILNSTLEDKKLRIPEKFVRKFGNEFSNEVTLTVPNGRVWQVGLTKEEQKIWFHDGWHEFVQYHSISTGYFLVFKYGKNSKFNVLIFDMTACEIQYPYVKEEPEIENEDSVEIMDFTTTPNPTFHTPKKKVFDKCSRSSSRMPRLLNRSRTSFHEDEFISLLEDMGIHVNKRFGNISAEKRERAIAAARLFKPKNPSFMVISRSIDVSLRRLYVPANFAKRYFSRDFKSIKIVDSEERKWSVQLTWMPLCFMTKMGGFARKLDDGDVCVFELIRPRALKVSVLKKTTQQMASRRRKQPSHFFKVILNSTLEDKKLKIPEKFVRIFGDELSAAVVTLTVPNGQVFRVNLTKDGTRFWFHDGWHEFIQYHSIGAGYFLVFEYRKNSSFNVLIFDTTACEIKYPYNDEKPKNEKQNSLHKDEMENEHSVPPLKSSKNKVFDHFPRSSSKVQPQPSQQNLAKPSFTAEFKRVNDKRCKMAEVEEKDYKSTHSSDKDKS</sequence>
<dbReference type="InterPro" id="IPR003340">
    <property type="entry name" value="B3_DNA-bd"/>
</dbReference>
<feature type="domain" description="TF-B3" evidence="7">
    <location>
        <begin position="314"/>
        <end position="408"/>
    </location>
</feature>
<dbReference type="PANTHER" id="PTHR31920:SF51">
    <property type="entry name" value="BINDING PROTEIN, PUTATIVE-RELATED"/>
    <property type="match status" value="1"/>
</dbReference>
<evidence type="ECO:0000256" key="4">
    <source>
        <dbReference type="ARBA" id="ARBA00023163"/>
    </source>
</evidence>
<dbReference type="EMBL" id="JANJYJ010000004">
    <property type="protein sequence ID" value="KAK3219438.1"/>
    <property type="molecule type" value="Genomic_DNA"/>
</dbReference>
<accession>A0AAE0AKE2</accession>
<protein>
    <recommendedName>
        <fullName evidence="7">TF-B3 domain-containing protein</fullName>
    </recommendedName>
</protein>
<evidence type="ECO:0000313" key="9">
    <source>
        <dbReference type="Proteomes" id="UP001281410"/>
    </source>
</evidence>
<keyword evidence="2" id="KW-0805">Transcription regulation</keyword>
<feature type="domain" description="TF-B3" evidence="7">
    <location>
        <begin position="11"/>
        <end position="104"/>
    </location>
</feature>
<evidence type="ECO:0000256" key="2">
    <source>
        <dbReference type="ARBA" id="ARBA00023015"/>
    </source>
</evidence>
<name>A0AAE0AKE2_9ROSI</name>
<keyword evidence="5" id="KW-0539">Nucleus</keyword>
<feature type="region of interest" description="Disordered" evidence="6">
    <location>
        <begin position="417"/>
        <end position="477"/>
    </location>
</feature>
<dbReference type="GO" id="GO:0003677">
    <property type="term" value="F:DNA binding"/>
    <property type="evidence" value="ECO:0007669"/>
    <property type="project" value="UniProtKB-KW"/>
</dbReference>
<gene>
    <name evidence="8" type="ORF">Dsin_013408</name>
</gene>
<comment type="subcellular location">
    <subcellularLocation>
        <location evidence="1">Nucleus</location>
    </subcellularLocation>
</comment>
<dbReference type="SMART" id="SM01019">
    <property type="entry name" value="B3"/>
    <property type="match status" value="3"/>
</dbReference>
<keyword evidence="4" id="KW-0804">Transcription</keyword>
<keyword evidence="9" id="KW-1185">Reference proteome</keyword>
<reference evidence="8" key="1">
    <citation type="journal article" date="2023" name="Plant J.">
        <title>Genome sequences and population genomics provide insights into the demographic history, inbreeding, and mutation load of two 'living fossil' tree species of Dipteronia.</title>
        <authorList>
            <person name="Feng Y."/>
            <person name="Comes H.P."/>
            <person name="Chen J."/>
            <person name="Zhu S."/>
            <person name="Lu R."/>
            <person name="Zhang X."/>
            <person name="Li P."/>
            <person name="Qiu J."/>
            <person name="Olsen K.M."/>
            <person name="Qiu Y."/>
        </authorList>
    </citation>
    <scope>NUCLEOTIDE SEQUENCE</scope>
    <source>
        <strain evidence="8">NBL</strain>
    </source>
</reference>
<dbReference type="InterPro" id="IPR015300">
    <property type="entry name" value="DNA-bd_pseudobarrel_sf"/>
</dbReference>
<evidence type="ECO:0000256" key="1">
    <source>
        <dbReference type="ARBA" id="ARBA00004123"/>
    </source>
</evidence>
<keyword evidence="3" id="KW-0238">DNA-binding</keyword>
<feature type="compositionally biased region" description="Low complexity" evidence="6">
    <location>
        <begin position="456"/>
        <end position="468"/>
    </location>
</feature>
<dbReference type="GO" id="GO:0005634">
    <property type="term" value="C:nucleus"/>
    <property type="evidence" value="ECO:0007669"/>
    <property type="project" value="UniProtKB-SubCell"/>
</dbReference>
<dbReference type="PANTHER" id="PTHR31920">
    <property type="entry name" value="B3 DOMAIN-CONTAINING"/>
    <property type="match status" value="1"/>
</dbReference>
<dbReference type="SUPFAM" id="SSF101936">
    <property type="entry name" value="DNA-binding pseudobarrel domain"/>
    <property type="match status" value="3"/>
</dbReference>
<dbReference type="Proteomes" id="UP001281410">
    <property type="component" value="Unassembled WGS sequence"/>
</dbReference>